<keyword evidence="4" id="KW-1185">Reference proteome</keyword>
<dbReference type="OrthoDB" id="1937632at2759"/>
<proteinExistence type="predicted"/>
<feature type="transmembrane region" description="Helical" evidence="2">
    <location>
        <begin position="278"/>
        <end position="296"/>
    </location>
</feature>
<dbReference type="PANTHER" id="PTHR36073:SF1">
    <property type="entry name" value="OS01G0962100 PROTEIN"/>
    <property type="match status" value="1"/>
</dbReference>
<feature type="transmembrane region" description="Helical" evidence="2">
    <location>
        <begin position="246"/>
        <end position="266"/>
    </location>
</feature>
<dbReference type="Proteomes" id="UP000585474">
    <property type="component" value="Unassembled WGS sequence"/>
</dbReference>
<feature type="transmembrane region" description="Helical" evidence="2">
    <location>
        <begin position="218"/>
        <end position="240"/>
    </location>
</feature>
<keyword evidence="2" id="KW-0472">Membrane</keyword>
<organism evidence="3 4">
    <name type="scientific">Actinidia rufa</name>
    <dbReference type="NCBI Taxonomy" id="165716"/>
    <lineage>
        <taxon>Eukaryota</taxon>
        <taxon>Viridiplantae</taxon>
        <taxon>Streptophyta</taxon>
        <taxon>Embryophyta</taxon>
        <taxon>Tracheophyta</taxon>
        <taxon>Spermatophyta</taxon>
        <taxon>Magnoliopsida</taxon>
        <taxon>eudicotyledons</taxon>
        <taxon>Gunneridae</taxon>
        <taxon>Pentapetalae</taxon>
        <taxon>asterids</taxon>
        <taxon>Ericales</taxon>
        <taxon>Actinidiaceae</taxon>
        <taxon>Actinidia</taxon>
    </lineage>
</organism>
<accession>A0A7J0F925</accession>
<gene>
    <name evidence="3" type="ORF">Acr_10g0005950</name>
</gene>
<comment type="caution">
    <text evidence="3">The sequence shown here is derived from an EMBL/GenBank/DDBJ whole genome shotgun (WGS) entry which is preliminary data.</text>
</comment>
<dbReference type="EMBL" id="BJWL01000010">
    <property type="protein sequence ID" value="GFY95210.1"/>
    <property type="molecule type" value="Genomic_DNA"/>
</dbReference>
<keyword evidence="2" id="KW-1133">Transmembrane helix</keyword>
<protein>
    <submittedName>
        <fullName evidence="3">Uncharacterized protein</fullName>
    </submittedName>
</protein>
<feature type="coiled-coil region" evidence="1">
    <location>
        <begin position="3"/>
        <end position="58"/>
    </location>
</feature>
<keyword evidence="2" id="KW-0812">Transmembrane</keyword>
<evidence type="ECO:0000256" key="2">
    <source>
        <dbReference type="SAM" id="Phobius"/>
    </source>
</evidence>
<evidence type="ECO:0000256" key="1">
    <source>
        <dbReference type="SAM" id="Coils"/>
    </source>
</evidence>
<sequence length="322" mass="36494">MHIHELQIELENLMWNRKELEERLQMAIKECRMMETMLEEVEDEQDEAIVKIEMLEREKLPSHMIPSTTVEDYLSLLCPNSSFWIVKRVHYSLGALQQLQDIKEENLRLKEIQREGGWSFQSRDETGKNDDHNNGVAAKYNISYEIQSRKSSLNESGIILQDLLMHKDVWADESISKTELLDFMRAAFEGMGASHAVGPGVISRNLDADEVLKLQREVAVLQSLFSAVLSFVVGMVIWEAEDPCTPLVVALFIVVAVSLKSVIQFFSSIKNKPASDAVALLSFNCCILGAVSYPTLPRIAHMLTPMALSFLKWTVSWIGFTS</sequence>
<evidence type="ECO:0000313" key="3">
    <source>
        <dbReference type="EMBL" id="GFY95210.1"/>
    </source>
</evidence>
<dbReference type="PANTHER" id="PTHR36073">
    <property type="match status" value="1"/>
</dbReference>
<name>A0A7J0F925_9ERIC</name>
<reference evidence="3 4" key="1">
    <citation type="submission" date="2019-07" db="EMBL/GenBank/DDBJ databases">
        <title>De Novo Assembly of kiwifruit Actinidia rufa.</title>
        <authorList>
            <person name="Sugita-Konishi S."/>
            <person name="Sato K."/>
            <person name="Mori E."/>
            <person name="Abe Y."/>
            <person name="Kisaki G."/>
            <person name="Hamano K."/>
            <person name="Suezawa K."/>
            <person name="Otani M."/>
            <person name="Fukuda T."/>
            <person name="Manabe T."/>
            <person name="Gomi K."/>
            <person name="Tabuchi M."/>
            <person name="Akimitsu K."/>
            <person name="Kataoka I."/>
        </authorList>
    </citation>
    <scope>NUCLEOTIDE SEQUENCE [LARGE SCALE GENOMIC DNA]</scope>
    <source>
        <strain evidence="4">cv. Fuchu</strain>
    </source>
</reference>
<keyword evidence="1" id="KW-0175">Coiled coil</keyword>
<evidence type="ECO:0000313" key="4">
    <source>
        <dbReference type="Proteomes" id="UP000585474"/>
    </source>
</evidence>
<dbReference type="AlphaFoldDB" id="A0A7J0F925"/>